<proteinExistence type="predicted"/>
<accession>A0ACB9FMB0</accession>
<name>A0ACB9FMB0_ARCLA</name>
<reference evidence="1 2" key="2">
    <citation type="journal article" date="2022" name="Mol. Ecol. Resour.">
        <title>The genomes of chicory, endive, great burdock and yacon provide insights into Asteraceae paleo-polyploidization history and plant inulin production.</title>
        <authorList>
            <person name="Fan W."/>
            <person name="Wang S."/>
            <person name="Wang H."/>
            <person name="Wang A."/>
            <person name="Jiang F."/>
            <person name="Liu H."/>
            <person name="Zhao H."/>
            <person name="Xu D."/>
            <person name="Zhang Y."/>
        </authorList>
    </citation>
    <scope>NUCLEOTIDE SEQUENCE [LARGE SCALE GENOMIC DNA]</scope>
    <source>
        <strain evidence="2">cv. Niubang</strain>
    </source>
</reference>
<reference evidence="2" key="1">
    <citation type="journal article" date="2022" name="Mol. Ecol. Resour.">
        <title>The genomes of chicory, endive, great burdock and yacon provide insights into Asteraceae palaeo-polyploidization history and plant inulin production.</title>
        <authorList>
            <person name="Fan W."/>
            <person name="Wang S."/>
            <person name="Wang H."/>
            <person name="Wang A."/>
            <person name="Jiang F."/>
            <person name="Liu H."/>
            <person name="Zhao H."/>
            <person name="Xu D."/>
            <person name="Zhang Y."/>
        </authorList>
    </citation>
    <scope>NUCLEOTIDE SEQUENCE [LARGE SCALE GENOMIC DNA]</scope>
    <source>
        <strain evidence="2">cv. Niubang</strain>
    </source>
</reference>
<keyword evidence="2" id="KW-1185">Reference proteome</keyword>
<gene>
    <name evidence="1" type="ORF">L6452_03489</name>
</gene>
<sequence>MESPNKFVIKSQGNMAVPRDAYNRFGRREKETWRYRMPTGYSRAAEAKGYGPMLQQQRSETWVVEGCEHDLGNAPVAYMKQSLGCLLPKFENIQIGIVGL</sequence>
<protein>
    <submittedName>
        <fullName evidence="1">Uncharacterized protein</fullName>
    </submittedName>
</protein>
<dbReference type="Proteomes" id="UP001055879">
    <property type="component" value="Linkage Group LG01"/>
</dbReference>
<evidence type="ECO:0000313" key="2">
    <source>
        <dbReference type="Proteomes" id="UP001055879"/>
    </source>
</evidence>
<evidence type="ECO:0000313" key="1">
    <source>
        <dbReference type="EMBL" id="KAI3772307.1"/>
    </source>
</evidence>
<dbReference type="EMBL" id="CM042047">
    <property type="protein sequence ID" value="KAI3772307.1"/>
    <property type="molecule type" value="Genomic_DNA"/>
</dbReference>
<organism evidence="1 2">
    <name type="scientific">Arctium lappa</name>
    <name type="common">Greater burdock</name>
    <name type="synonym">Lappa major</name>
    <dbReference type="NCBI Taxonomy" id="4217"/>
    <lineage>
        <taxon>Eukaryota</taxon>
        <taxon>Viridiplantae</taxon>
        <taxon>Streptophyta</taxon>
        <taxon>Embryophyta</taxon>
        <taxon>Tracheophyta</taxon>
        <taxon>Spermatophyta</taxon>
        <taxon>Magnoliopsida</taxon>
        <taxon>eudicotyledons</taxon>
        <taxon>Gunneridae</taxon>
        <taxon>Pentapetalae</taxon>
        <taxon>asterids</taxon>
        <taxon>campanulids</taxon>
        <taxon>Asterales</taxon>
        <taxon>Asteraceae</taxon>
        <taxon>Carduoideae</taxon>
        <taxon>Cardueae</taxon>
        <taxon>Arctiinae</taxon>
        <taxon>Arctium</taxon>
    </lineage>
</organism>
<comment type="caution">
    <text evidence="1">The sequence shown here is derived from an EMBL/GenBank/DDBJ whole genome shotgun (WGS) entry which is preliminary data.</text>
</comment>